<dbReference type="AlphaFoldDB" id="A0A4C1Z891"/>
<reference evidence="1 2" key="1">
    <citation type="journal article" date="2019" name="Commun. Biol.">
        <title>The bagworm genome reveals a unique fibroin gene that provides high tensile strength.</title>
        <authorList>
            <person name="Kono N."/>
            <person name="Nakamura H."/>
            <person name="Ohtoshi R."/>
            <person name="Tomita M."/>
            <person name="Numata K."/>
            <person name="Arakawa K."/>
        </authorList>
    </citation>
    <scope>NUCLEOTIDE SEQUENCE [LARGE SCALE GENOMIC DNA]</scope>
</reference>
<dbReference type="OrthoDB" id="411823at2759"/>
<dbReference type="EMBL" id="BGZK01001591">
    <property type="protein sequence ID" value="GBP82867.1"/>
    <property type="molecule type" value="Genomic_DNA"/>
</dbReference>
<gene>
    <name evidence="1" type="ORF">EVAR_55418_1</name>
</gene>
<comment type="caution">
    <text evidence="1">The sequence shown here is derived from an EMBL/GenBank/DDBJ whole genome shotgun (WGS) entry which is preliminary data.</text>
</comment>
<evidence type="ECO:0000313" key="2">
    <source>
        <dbReference type="Proteomes" id="UP000299102"/>
    </source>
</evidence>
<name>A0A4C1Z891_EUMVA</name>
<keyword evidence="2" id="KW-1185">Reference proteome</keyword>
<organism evidence="1 2">
    <name type="scientific">Eumeta variegata</name>
    <name type="common">Bagworm moth</name>
    <name type="synonym">Eumeta japonica</name>
    <dbReference type="NCBI Taxonomy" id="151549"/>
    <lineage>
        <taxon>Eukaryota</taxon>
        <taxon>Metazoa</taxon>
        <taxon>Ecdysozoa</taxon>
        <taxon>Arthropoda</taxon>
        <taxon>Hexapoda</taxon>
        <taxon>Insecta</taxon>
        <taxon>Pterygota</taxon>
        <taxon>Neoptera</taxon>
        <taxon>Endopterygota</taxon>
        <taxon>Lepidoptera</taxon>
        <taxon>Glossata</taxon>
        <taxon>Ditrysia</taxon>
        <taxon>Tineoidea</taxon>
        <taxon>Psychidae</taxon>
        <taxon>Oiketicinae</taxon>
        <taxon>Eumeta</taxon>
    </lineage>
</organism>
<evidence type="ECO:0000313" key="1">
    <source>
        <dbReference type="EMBL" id="GBP82867.1"/>
    </source>
</evidence>
<accession>A0A4C1Z891</accession>
<sequence>MLDAVQRSVALRRAGVRKAAYLFKVKRRKYLGDTFVIQEPERPVYFGDLYHPTRVPEIGYASRALTPRQWTVSQWSGRTYTPTEAE</sequence>
<proteinExistence type="predicted"/>
<dbReference type="Proteomes" id="UP000299102">
    <property type="component" value="Unassembled WGS sequence"/>
</dbReference>
<protein>
    <submittedName>
        <fullName evidence="1">Uncharacterized protein</fullName>
    </submittedName>
</protein>